<comment type="caution">
    <text evidence="1">The sequence shown here is derived from an EMBL/GenBank/DDBJ whole genome shotgun (WGS) entry which is preliminary data.</text>
</comment>
<reference evidence="1" key="1">
    <citation type="submission" date="2022-12" db="EMBL/GenBank/DDBJ databases">
        <title>Reference genome sequencing for broad-spectrum identification of bacterial and archaeal isolates by mass spectrometry.</title>
        <authorList>
            <person name="Sekiguchi Y."/>
            <person name="Tourlousse D.M."/>
        </authorList>
    </citation>
    <scope>NUCLEOTIDE SEQUENCE</scope>
    <source>
        <strain evidence="1">ASRB1</strain>
    </source>
</reference>
<dbReference type="Proteomes" id="UP001144372">
    <property type="component" value="Unassembled WGS sequence"/>
</dbReference>
<gene>
    <name evidence="1" type="ORF">DAMNIGENAA_13540</name>
</gene>
<protein>
    <submittedName>
        <fullName evidence="1">Uncharacterized protein</fullName>
    </submittedName>
</protein>
<proteinExistence type="predicted"/>
<organism evidence="1 2">
    <name type="scientific">Desulforhabdus amnigena</name>
    <dbReference type="NCBI Taxonomy" id="40218"/>
    <lineage>
        <taxon>Bacteria</taxon>
        <taxon>Pseudomonadati</taxon>
        <taxon>Thermodesulfobacteriota</taxon>
        <taxon>Syntrophobacteria</taxon>
        <taxon>Syntrophobacterales</taxon>
        <taxon>Syntrophobacteraceae</taxon>
        <taxon>Desulforhabdus</taxon>
    </lineage>
</organism>
<keyword evidence="2" id="KW-1185">Reference proteome</keyword>
<accession>A0A9W6FTR1</accession>
<dbReference type="EMBL" id="BSDR01000001">
    <property type="protein sequence ID" value="GLI33921.1"/>
    <property type="molecule type" value="Genomic_DNA"/>
</dbReference>
<name>A0A9W6FTR1_9BACT</name>
<evidence type="ECO:0000313" key="1">
    <source>
        <dbReference type="EMBL" id="GLI33921.1"/>
    </source>
</evidence>
<dbReference type="AlphaFoldDB" id="A0A9W6FTR1"/>
<sequence length="72" mass="8060">MKYLLHFKCDVCGWKWSVYCESMISALNSIADEGCPKQCGNFGKIYLMGHEKTEDNTLLEMIGCGIGAVCKF</sequence>
<evidence type="ECO:0000313" key="2">
    <source>
        <dbReference type="Proteomes" id="UP001144372"/>
    </source>
</evidence>